<proteinExistence type="inferred from homology"/>
<dbReference type="InterPro" id="IPR010099">
    <property type="entry name" value="SDR39U1"/>
</dbReference>
<dbReference type="NCBIfam" id="TIGR01777">
    <property type="entry name" value="yfcH"/>
    <property type="match status" value="1"/>
</dbReference>
<protein>
    <submittedName>
        <fullName evidence="4">TIGR01777 family protein</fullName>
    </submittedName>
</protein>
<name>A0A2W2B1M3_9BACT</name>
<dbReference type="EMBL" id="QKTW01000006">
    <property type="protein sequence ID" value="PZF74154.1"/>
    <property type="molecule type" value="Genomic_DNA"/>
</dbReference>
<keyword evidence="5" id="KW-1185">Reference proteome</keyword>
<comment type="caution">
    <text evidence="4">The sequence shown here is derived from an EMBL/GenBank/DDBJ whole genome shotgun (WGS) entry which is preliminary data.</text>
</comment>
<dbReference type="RefSeq" id="WP_110997570.1">
    <property type="nucleotide sequence ID" value="NZ_QKTW01000006.1"/>
</dbReference>
<reference evidence="4 5" key="1">
    <citation type="submission" date="2018-06" db="EMBL/GenBank/DDBJ databases">
        <title>Mucibacter soli gen. nov., sp. nov., a new member of the family Chitinophagaceae producing mucin.</title>
        <authorList>
            <person name="Kim M.-K."/>
            <person name="Park S."/>
            <person name="Kim T.-S."/>
            <person name="Joung Y."/>
            <person name="Han J.-H."/>
            <person name="Kim S.B."/>
        </authorList>
    </citation>
    <scope>NUCLEOTIDE SEQUENCE [LARGE SCALE GENOMIC DNA]</scope>
    <source>
        <strain evidence="4 5">R1-15</strain>
    </source>
</reference>
<dbReference type="InterPro" id="IPR001509">
    <property type="entry name" value="Epimerase_deHydtase"/>
</dbReference>
<evidence type="ECO:0000256" key="1">
    <source>
        <dbReference type="ARBA" id="ARBA00009353"/>
    </source>
</evidence>
<dbReference type="InterPro" id="IPR036291">
    <property type="entry name" value="NAD(P)-bd_dom_sf"/>
</dbReference>
<dbReference type="PANTHER" id="PTHR11092:SF0">
    <property type="entry name" value="EPIMERASE FAMILY PROTEIN SDR39U1"/>
    <property type="match status" value="1"/>
</dbReference>
<dbReference type="PANTHER" id="PTHR11092">
    <property type="entry name" value="SUGAR NUCLEOTIDE EPIMERASE RELATED"/>
    <property type="match status" value="1"/>
</dbReference>
<sequence>MFTAKKIIIAGGSGFIGQAMAQRWVADNEIIILSRQLPGENNAYGTKVVGDKIRTVKWDGINMGEWAKYLNGADVLINLTGKSVNCRYNEANKAEIFRSRLDATKVLGRAVNSVENPPKLWINAASATIYRHAEDRPQDEYTGEIENDFSVQVCKQWEQTFYDQHTPQTRKIALRTAITLGNGGVMIPYFNLAKFGLGGRQGSGRQMYSWVHIADVCRAVEYICENEAMEGTYNVSAPNPVTNHVFMKTLRSTCGHLFGLPAFEWMLQIGTRLIGTEAELILKSRWVLPTRLTEAGFVFEFPELGMALKDIVRQVPRRRYHLF</sequence>
<dbReference type="OrthoDB" id="9801773at2"/>
<feature type="domain" description="DUF1731" evidence="3">
    <location>
        <begin position="264"/>
        <end position="311"/>
    </location>
</feature>
<dbReference type="Pfam" id="PF01370">
    <property type="entry name" value="Epimerase"/>
    <property type="match status" value="1"/>
</dbReference>
<gene>
    <name evidence="4" type="ORF">DN068_03830</name>
</gene>
<accession>A0A2W2B1M3</accession>
<dbReference type="Gene3D" id="3.40.50.720">
    <property type="entry name" value="NAD(P)-binding Rossmann-like Domain"/>
    <property type="match status" value="1"/>
</dbReference>
<feature type="domain" description="NAD-dependent epimerase/dehydratase" evidence="2">
    <location>
        <begin position="7"/>
        <end position="235"/>
    </location>
</feature>
<dbReference type="AlphaFoldDB" id="A0A2W2B1M3"/>
<comment type="similarity">
    <text evidence="1">Belongs to the NAD(P)-dependent epimerase/dehydratase family. SDR39U1 subfamily.</text>
</comment>
<evidence type="ECO:0000259" key="3">
    <source>
        <dbReference type="Pfam" id="PF08338"/>
    </source>
</evidence>
<evidence type="ECO:0000313" key="4">
    <source>
        <dbReference type="EMBL" id="PZF74154.1"/>
    </source>
</evidence>
<dbReference type="Proteomes" id="UP000248745">
    <property type="component" value="Unassembled WGS sequence"/>
</dbReference>
<dbReference type="SUPFAM" id="SSF51735">
    <property type="entry name" value="NAD(P)-binding Rossmann-fold domains"/>
    <property type="match status" value="1"/>
</dbReference>
<dbReference type="Pfam" id="PF08338">
    <property type="entry name" value="DUF1731"/>
    <property type="match status" value="1"/>
</dbReference>
<dbReference type="InterPro" id="IPR013549">
    <property type="entry name" value="DUF1731"/>
</dbReference>
<evidence type="ECO:0000259" key="2">
    <source>
        <dbReference type="Pfam" id="PF01370"/>
    </source>
</evidence>
<organism evidence="4 5">
    <name type="scientific">Taibaiella soli</name>
    <dbReference type="NCBI Taxonomy" id="1649169"/>
    <lineage>
        <taxon>Bacteria</taxon>
        <taxon>Pseudomonadati</taxon>
        <taxon>Bacteroidota</taxon>
        <taxon>Chitinophagia</taxon>
        <taxon>Chitinophagales</taxon>
        <taxon>Chitinophagaceae</taxon>
        <taxon>Taibaiella</taxon>
    </lineage>
</organism>
<evidence type="ECO:0000313" key="5">
    <source>
        <dbReference type="Proteomes" id="UP000248745"/>
    </source>
</evidence>